<keyword evidence="8" id="KW-0010">Activator</keyword>
<comment type="function">
    <text evidence="8">Component of the Mediator complex, a coactivator involved in the regulated transcription of nearly all RNA polymerase II-dependent genes. Mediator functions as a bridge to convey information from gene-specific regulatory proteins to the basal RNA polymerase II transcription machinery. Mediator is recruited to promoters by direct interactions with regulatory proteins and serves as a scaffold for the assembly of a functional preinitiation complex with RNA polymerase II and the general transcription factors.</text>
</comment>
<dbReference type="GO" id="GO:0016592">
    <property type="term" value="C:mediator complex"/>
    <property type="evidence" value="ECO:0007669"/>
    <property type="project" value="InterPro"/>
</dbReference>
<proteinExistence type="inferred from homology"/>
<evidence type="ECO:0000313" key="9">
    <source>
        <dbReference type="EMBL" id="ORD99097.1"/>
    </source>
</evidence>
<reference evidence="9 10" key="1">
    <citation type="journal article" date="2017" name="Environ. Microbiol.">
        <title>Decay of the glycolytic pathway and adaptation to intranuclear parasitism within Enterocytozoonidae microsporidia.</title>
        <authorList>
            <person name="Wiredu Boakye D."/>
            <person name="Jaroenlak P."/>
            <person name="Prachumwat A."/>
            <person name="Williams T.A."/>
            <person name="Bateman K.S."/>
            <person name="Itsathitphaisarn O."/>
            <person name="Sritunyalucksana K."/>
            <person name="Paszkiewicz K.H."/>
            <person name="Moore K.A."/>
            <person name="Stentiford G.D."/>
            <person name="Williams B.A."/>
        </authorList>
    </citation>
    <scope>NUCLEOTIDE SEQUENCE [LARGE SCALE GENOMIC DNA]</scope>
    <source>
        <strain evidence="10">canceri</strain>
    </source>
</reference>
<dbReference type="GO" id="GO:0006357">
    <property type="term" value="P:regulation of transcription by RNA polymerase II"/>
    <property type="evidence" value="ECO:0007669"/>
    <property type="project" value="InterPro"/>
</dbReference>
<gene>
    <name evidence="8 9" type="primary">MED6</name>
    <name evidence="9" type="ORF">A0H76_1406</name>
</gene>
<keyword evidence="4 8" id="KW-0805">Transcription regulation</keyword>
<comment type="similarity">
    <text evidence="2 8">Belongs to the Mediator complex subunit 6 family.</text>
</comment>
<dbReference type="VEuPathDB" id="MicrosporidiaDB:A0H76_1406"/>
<evidence type="ECO:0000256" key="1">
    <source>
        <dbReference type="ARBA" id="ARBA00004123"/>
    </source>
</evidence>
<comment type="subunit">
    <text evidence="8">Component of the Mediator complex.</text>
</comment>
<dbReference type="GO" id="GO:0003712">
    <property type="term" value="F:transcription coregulator activity"/>
    <property type="evidence" value="ECO:0007669"/>
    <property type="project" value="InterPro"/>
</dbReference>
<comment type="caution">
    <text evidence="9">The sequence shown here is derived from an EMBL/GenBank/DDBJ whole genome shotgun (WGS) entry which is preliminary data.</text>
</comment>
<dbReference type="EMBL" id="LTAI01000300">
    <property type="protein sequence ID" value="ORD99097.1"/>
    <property type="molecule type" value="Genomic_DNA"/>
</dbReference>
<sequence>MKDSEFNQVFYCPEFINTNPLTKENILEYFSYSPFYDEFSLNQIFKMQSRFAQINIDKFMNQTKGIFYEVIESNSENTLFIIIKKENVSINNKIVSNNLAVYFSILGYVYRAPTLELLENKAIITMLYNLSKALDLSEKSKRYDFLKGRIFESNDTIEVNEEENRFLLNTLQEFIKKS</sequence>
<evidence type="ECO:0000256" key="5">
    <source>
        <dbReference type="ARBA" id="ARBA00023163"/>
    </source>
</evidence>
<comment type="subcellular location">
    <subcellularLocation>
        <location evidence="1 8">Nucleus</location>
    </subcellularLocation>
</comment>
<evidence type="ECO:0000256" key="6">
    <source>
        <dbReference type="ARBA" id="ARBA00023242"/>
    </source>
</evidence>
<dbReference type="InterPro" id="IPR038566">
    <property type="entry name" value="Mediator_Med6_sf"/>
</dbReference>
<evidence type="ECO:0000256" key="2">
    <source>
        <dbReference type="ARBA" id="ARBA00007526"/>
    </source>
</evidence>
<keyword evidence="6 8" id="KW-0539">Nucleus</keyword>
<dbReference type="PANTHER" id="PTHR13104">
    <property type="entry name" value="MED-6-RELATED"/>
    <property type="match status" value="1"/>
</dbReference>
<evidence type="ECO:0000256" key="8">
    <source>
        <dbReference type="RuleBase" id="RU364143"/>
    </source>
</evidence>
<protein>
    <recommendedName>
        <fullName evidence="3 8">Mediator of RNA polymerase II transcription subunit 6</fullName>
    </recommendedName>
    <alternativeName>
        <fullName evidence="7 8">Mediator complex subunit 6</fullName>
    </alternativeName>
</protein>
<accession>A0A1X0QH59</accession>
<evidence type="ECO:0000313" key="10">
    <source>
        <dbReference type="Proteomes" id="UP000192501"/>
    </source>
</evidence>
<dbReference type="AlphaFoldDB" id="A0A1X0QH59"/>
<dbReference type="VEuPathDB" id="MicrosporidiaDB:HERIO_731"/>
<evidence type="ECO:0000256" key="3">
    <source>
        <dbReference type="ARBA" id="ARBA00020634"/>
    </source>
</evidence>
<evidence type="ECO:0000256" key="4">
    <source>
        <dbReference type="ARBA" id="ARBA00023015"/>
    </source>
</evidence>
<evidence type="ECO:0000256" key="7">
    <source>
        <dbReference type="ARBA" id="ARBA00031259"/>
    </source>
</evidence>
<dbReference type="Pfam" id="PF04934">
    <property type="entry name" value="Med6"/>
    <property type="match status" value="1"/>
</dbReference>
<dbReference type="Gene3D" id="3.10.450.580">
    <property type="entry name" value="Mediator complex, subunit Med6"/>
    <property type="match status" value="1"/>
</dbReference>
<organism evidence="9 10">
    <name type="scientific">Hepatospora eriocheir</name>
    <dbReference type="NCBI Taxonomy" id="1081669"/>
    <lineage>
        <taxon>Eukaryota</taxon>
        <taxon>Fungi</taxon>
        <taxon>Fungi incertae sedis</taxon>
        <taxon>Microsporidia</taxon>
        <taxon>Hepatosporidae</taxon>
        <taxon>Hepatospora</taxon>
    </lineage>
</organism>
<dbReference type="Proteomes" id="UP000192501">
    <property type="component" value="Unassembled WGS sequence"/>
</dbReference>
<name>A0A1X0QH59_9MICR</name>
<keyword evidence="5 8" id="KW-0804">Transcription</keyword>
<dbReference type="InterPro" id="IPR007018">
    <property type="entry name" value="Mediator_Med6"/>
</dbReference>